<evidence type="ECO:0000313" key="3">
    <source>
        <dbReference type="EMBL" id="CAE2204692.1"/>
    </source>
</evidence>
<feature type="compositionally biased region" description="Low complexity" evidence="1">
    <location>
        <begin position="230"/>
        <end position="252"/>
    </location>
</feature>
<dbReference type="EMBL" id="HBKP01003788">
    <property type="protein sequence ID" value="CAE2204692.1"/>
    <property type="molecule type" value="Transcribed_RNA"/>
</dbReference>
<accession>A0A7S4M6N3</accession>
<evidence type="ECO:0000256" key="1">
    <source>
        <dbReference type="SAM" id="MobiDB-lite"/>
    </source>
</evidence>
<reference evidence="3" key="1">
    <citation type="submission" date="2021-01" db="EMBL/GenBank/DDBJ databases">
        <authorList>
            <person name="Corre E."/>
            <person name="Pelletier E."/>
            <person name="Niang G."/>
            <person name="Scheremetjew M."/>
            <person name="Finn R."/>
            <person name="Kale V."/>
            <person name="Holt S."/>
            <person name="Cochrane G."/>
            <person name="Meng A."/>
            <person name="Brown T."/>
            <person name="Cohen L."/>
        </authorList>
    </citation>
    <scope>NUCLEOTIDE SEQUENCE</scope>
    <source>
        <strain evidence="3">DIVA3 518/3/11/1/6</strain>
    </source>
</reference>
<dbReference type="AlphaFoldDB" id="A0A7S4M6N3"/>
<name>A0A7S4M6N3_9EUKA</name>
<protein>
    <submittedName>
        <fullName evidence="3">Uncharacterized protein</fullName>
    </submittedName>
</protein>
<proteinExistence type="predicted"/>
<evidence type="ECO:0000256" key="2">
    <source>
        <dbReference type="SAM" id="SignalP"/>
    </source>
</evidence>
<feature type="region of interest" description="Disordered" evidence="1">
    <location>
        <begin position="230"/>
        <end position="268"/>
    </location>
</feature>
<feature type="compositionally biased region" description="Acidic residues" evidence="1">
    <location>
        <begin position="253"/>
        <end position="262"/>
    </location>
</feature>
<feature type="signal peptide" evidence="2">
    <location>
        <begin position="1"/>
        <end position="19"/>
    </location>
</feature>
<gene>
    <name evidence="3" type="ORF">VSP0166_LOCUS2745</name>
</gene>
<sequence length="286" mass="31620">MKASLVFPFVFLVVCVVYGQQQRSDCYVDCAVDIQCESGCGPVWDDSDGCCRFCCETECVDCFQDPCTSYSCKDNPNWTCQANYCGGCNREWYDADGAYYICSEEILVSSEEEWNTECNTNGDCSLQNRENDFSCCFAGSCDSIDYAEEKWEPVNQEWWFECHEACSVDCGPAPLCPDIQPEGTEWEAHCINQVCAKVDTDEDSSPFTTVDSFTSLSSVSTDDTSDSFVFSQSLSNSDDDNSSFSPPDSNSTENDESNDDDSGNSSAAPCAHSLPLGMLVLLYLFI</sequence>
<keyword evidence="2" id="KW-0732">Signal</keyword>
<organism evidence="3">
    <name type="scientific">Vannella robusta</name>
    <dbReference type="NCBI Taxonomy" id="1487602"/>
    <lineage>
        <taxon>Eukaryota</taxon>
        <taxon>Amoebozoa</taxon>
        <taxon>Discosea</taxon>
        <taxon>Flabellinia</taxon>
        <taxon>Vannellidae</taxon>
        <taxon>Vannella</taxon>
    </lineage>
</organism>
<feature type="chain" id="PRO_5031444610" evidence="2">
    <location>
        <begin position="20"/>
        <end position="286"/>
    </location>
</feature>